<evidence type="ECO:0000313" key="1">
    <source>
        <dbReference type="EMBL" id="KAG6963069.1"/>
    </source>
</evidence>
<keyword evidence="2" id="KW-1185">Reference proteome</keyword>
<accession>A0A8J5IR88</accession>
<name>A0A8J5IR88_9STRA</name>
<dbReference type="EMBL" id="JAENGY010000433">
    <property type="protein sequence ID" value="KAG6963069.1"/>
    <property type="molecule type" value="Genomic_DNA"/>
</dbReference>
<proteinExistence type="predicted"/>
<protein>
    <submittedName>
        <fullName evidence="1">Uncharacterized protein</fullName>
    </submittedName>
</protein>
<dbReference type="AlphaFoldDB" id="A0A8J5IR88"/>
<sequence>MKYLLELYSVEIAMLRPKIFCRYRFMIFAGSSTIGRRLKPQIVPALSICNFVQRHRLPKNPEDLATLLNKSVQDLREEIETLKLHCQHIRTLAQPSEPANDVWRTAVEYFRLIRHGLRLDSNQLGFMRNTMAPDVVFNAEYGPEVIMQHWFFVD</sequence>
<dbReference type="Proteomes" id="UP000709295">
    <property type="component" value="Unassembled WGS sequence"/>
</dbReference>
<comment type="caution">
    <text evidence="1">The sequence shown here is derived from an EMBL/GenBank/DDBJ whole genome shotgun (WGS) entry which is preliminary data.</text>
</comment>
<evidence type="ECO:0000313" key="2">
    <source>
        <dbReference type="Proteomes" id="UP000709295"/>
    </source>
</evidence>
<reference evidence="1" key="1">
    <citation type="submission" date="2021-01" db="EMBL/GenBank/DDBJ databases">
        <title>Phytophthora aleatoria, a newly-described species from Pinus radiata is distinct from Phytophthora cactorum isolates based on comparative genomics.</title>
        <authorList>
            <person name="Mcdougal R."/>
            <person name="Panda P."/>
            <person name="Williams N."/>
            <person name="Studholme D.J."/>
        </authorList>
    </citation>
    <scope>NUCLEOTIDE SEQUENCE</scope>
    <source>
        <strain evidence="1">NZFS 4037</strain>
    </source>
</reference>
<gene>
    <name evidence="1" type="ORF">JG688_00008317</name>
</gene>
<organism evidence="1 2">
    <name type="scientific">Phytophthora aleatoria</name>
    <dbReference type="NCBI Taxonomy" id="2496075"/>
    <lineage>
        <taxon>Eukaryota</taxon>
        <taxon>Sar</taxon>
        <taxon>Stramenopiles</taxon>
        <taxon>Oomycota</taxon>
        <taxon>Peronosporomycetes</taxon>
        <taxon>Peronosporales</taxon>
        <taxon>Peronosporaceae</taxon>
        <taxon>Phytophthora</taxon>
    </lineage>
</organism>